<dbReference type="SUPFAM" id="SSF143865">
    <property type="entry name" value="CorA soluble domain-like"/>
    <property type="match status" value="1"/>
</dbReference>
<keyword evidence="7 12" id="KW-1133">Transmembrane helix</keyword>
<dbReference type="GO" id="GO:0015087">
    <property type="term" value="F:cobalt ion transmembrane transporter activity"/>
    <property type="evidence" value="ECO:0007669"/>
    <property type="project" value="UniProtKB-UniRule"/>
</dbReference>
<dbReference type="RefSeq" id="WP_107552091.1">
    <property type="nucleotide sequence ID" value="NZ_PZES01000086.1"/>
</dbReference>
<evidence type="ECO:0000256" key="11">
    <source>
        <dbReference type="ARBA" id="ARBA00045497"/>
    </source>
</evidence>
<dbReference type="NCBIfam" id="TIGR00383">
    <property type="entry name" value="corA"/>
    <property type="match status" value="1"/>
</dbReference>
<dbReference type="Gene3D" id="3.30.460.20">
    <property type="entry name" value="CorA soluble domain-like"/>
    <property type="match status" value="1"/>
</dbReference>
<dbReference type="Pfam" id="PF01544">
    <property type="entry name" value="CorA"/>
    <property type="match status" value="1"/>
</dbReference>
<comment type="catalytic activity">
    <reaction evidence="10">
        <text>Mg(2+)(in) = Mg(2+)(out)</text>
        <dbReference type="Rhea" id="RHEA:29827"/>
        <dbReference type="ChEBI" id="CHEBI:18420"/>
    </reaction>
</comment>
<dbReference type="PANTHER" id="PTHR46494">
    <property type="entry name" value="CORA FAMILY METAL ION TRANSPORTER (EUROFUNG)"/>
    <property type="match status" value="1"/>
</dbReference>
<evidence type="ECO:0000256" key="2">
    <source>
        <dbReference type="ARBA" id="ARBA00009765"/>
    </source>
</evidence>
<dbReference type="InterPro" id="IPR004488">
    <property type="entry name" value="Mg/Co-transport_prot_CorA"/>
</dbReference>
<keyword evidence="4 12" id="KW-1003">Cell membrane</keyword>
<protein>
    <recommendedName>
        <fullName evidence="12">Magnesium transport protein CorA</fullName>
    </recommendedName>
</protein>
<feature type="transmembrane region" description="Helical" evidence="12">
    <location>
        <begin position="289"/>
        <end position="309"/>
    </location>
</feature>
<accession>A0A418IS30</accession>
<evidence type="ECO:0000256" key="10">
    <source>
        <dbReference type="ARBA" id="ARBA00034269"/>
    </source>
</evidence>
<evidence type="ECO:0000256" key="3">
    <source>
        <dbReference type="ARBA" id="ARBA00022448"/>
    </source>
</evidence>
<dbReference type="GO" id="GO:0050897">
    <property type="term" value="F:cobalt ion binding"/>
    <property type="evidence" value="ECO:0007669"/>
    <property type="project" value="TreeGrafter"/>
</dbReference>
<dbReference type="CDD" id="cd12831">
    <property type="entry name" value="TmCorA-like_u2"/>
    <property type="match status" value="1"/>
</dbReference>
<keyword evidence="9 12" id="KW-0472">Membrane</keyword>
<evidence type="ECO:0000256" key="12">
    <source>
        <dbReference type="RuleBase" id="RU362010"/>
    </source>
</evidence>
<comment type="function">
    <text evidence="11">Mediates influx of magnesium ions. Alternates between open and closed states. Activated by low cytoplasmic Mg(2+) levels. Inactive when cytoplasmic Mg(2+) levels are high.</text>
</comment>
<dbReference type="SUPFAM" id="SSF144083">
    <property type="entry name" value="Magnesium transport protein CorA, transmembrane region"/>
    <property type="match status" value="1"/>
</dbReference>
<dbReference type="Gene3D" id="1.20.58.340">
    <property type="entry name" value="Magnesium transport protein CorA, transmembrane region"/>
    <property type="match status" value="2"/>
</dbReference>
<organism evidence="13 14">
    <name type="scientific">Staphylococcus xylosus</name>
    <dbReference type="NCBI Taxonomy" id="1288"/>
    <lineage>
        <taxon>Bacteria</taxon>
        <taxon>Bacillati</taxon>
        <taxon>Bacillota</taxon>
        <taxon>Bacilli</taxon>
        <taxon>Bacillales</taxon>
        <taxon>Staphylococcaceae</taxon>
        <taxon>Staphylococcus</taxon>
    </lineage>
</organism>
<dbReference type="OrthoDB" id="9803416at2"/>
<dbReference type="InterPro" id="IPR002523">
    <property type="entry name" value="MgTranspt_CorA/ZnTranspt_ZntB"/>
</dbReference>
<dbReference type="AlphaFoldDB" id="A0A418IS30"/>
<keyword evidence="6 12" id="KW-0460">Magnesium</keyword>
<evidence type="ECO:0000256" key="6">
    <source>
        <dbReference type="ARBA" id="ARBA00022842"/>
    </source>
</evidence>
<keyword evidence="14" id="KW-1185">Reference proteome</keyword>
<dbReference type="GO" id="GO:0000287">
    <property type="term" value="F:magnesium ion binding"/>
    <property type="evidence" value="ECO:0007669"/>
    <property type="project" value="TreeGrafter"/>
</dbReference>
<evidence type="ECO:0000256" key="8">
    <source>
        <dbReference type="ARBA" id="ARBA00023065"/>
    </source>
</evidence>
<gene>
    <name evidence="12 13" type="primary">corA</name>
    <name evidence="13" type="ORF">BU097_01290</name>
</gene>
<evidence type="ECO:0000256" key="4">
    <source>
        <dbReference type="ARBA" id="ARBA00022475"/>
    </source>
</evidence>
<dbReference type="InterPro" id="IPR045863">
    <property type="entry name" value="CorA_TM1_TM2"/>
</dbReference>
<dbReference type="EMBL" id="QXUL01000003">
    <property type="protein sequence ID" value="RIN12827.1"/>
    <property type="molecule type" value="Genomic_DNA"/>
</dbReference>
<evidence type="ECO:0000313" key="13">
    <source>
        <dbReference type="EMBL" id="RIN12827.1"/>
    </source>
</evidence>
<evidence type="ECO:0000256" key="1">
    <source>
        <dbReference type="ARBA" id="ARBA00004651"/>
    </source>
</evidence>
<comment type="subcellular location">
    <subcellularLocation>
        <location evidence="1">Cell membrane</location>
        <topology evidence="1">Multi-pass membrane protein</topology>
    </subcellularLocation>
    <subcellularLocation>
        <location evidence="12">Membrane</location>
        <topology evidence="12">Multi-pass membrane protein</topology>
    </subcellularLocation>
</comment>
<evidence type="ECO:0000256" key="9">
    <source>
        <dbReference type="ARBA" id="ARBA00023136"/>
    </source>
</evidence>
<comment type="similarity">
    <text evidence="2 12">Belongs to the CorA metal ion transporter (MIT) (TC 1.A.35) family.</text>
</comment>
<name>A0A418IS30_STAXY</name>
<dbReference type="FunFam" id="1.20.58.340:FF:000004">
    <property type="entry name" value="Magnesium transport protein CorA"/>
    <property type="match status" value="1"/>
</dbReference>
<dbReference type="GO" id="GO:0005886">
    <property type="term" value="C:plasma membrane"/>
    <property type="evidence" value="ECO:0007669"/>
    <property type="project" value="UniProtKB-SubCell"/>
</dbReference>
<sequence>MPITIKYQISGQALTQASCFNDVPESAIFVWYDFYNPSVSENEIFKSYFNFNKLEIDDTVNGTPRAKYNSYDTYQYIVLHSIDTNNSGDKALNLFIKDKVLITYHHQPFSVLNNLAYMLMGENQNGLHTSDVALHILDKMVDSYFDLIYEIEDKVYEFEDYQLKDASVKIIMEEVFKIRSNIIKMKRIVYPIQELVDNIKESGLLLVDEKNHMYIQHIDDHIIKQQNILKMSQEMTDEIKDNYSSYNSFKMNSIMQILTLVSVIFLPLTLITGIYGMNFTNMPELKWHYGYYIVLTIMLVISIGCIVYFKKEKWF</sequence>
<evidence type="ECO:0000256" key="7">
    <source>
        <dbReference type="ARBA" id="ARBA00022989"/>
    </source>
</evidence>
<reference evidence="13 14" key="1">
    <citation type="journal article" date="2016" name="Front. Microbiol.">
        <title>Comprehensive Phylogenetic Analysis of Bovine Non-aureus Staphylococci Species Based on Whole-Genome Sequencing.</title>
        <authorList>
            <person name="Naushad S."/>
            <person name="Barkema H.W."/>
            <person name="Luby C."/>
            <person name="Condas L.A."/>
            <person name="Nobrega D.B."/>
            <person name="Carson D.A."/>
            <person name="De Buck J."/>
        </authorList>
    </citation>
    <scope>NUCLEOTIDE SEQUENCE [LARGE SCALE GENOMIC DNA]</scope>
    <source>
        <strain evidence="13 14">SNUC 102</strain>
    </source>
</reference>
<comment type="caution">
    <text evidence="13">The sequence shown here is derived from an EMBL/GenBank/DDBJ whole genome shotgun (WGS) entry which is preliminary data.</text>
</comment>
<proteinExistence type="inferred from homology"/>
<evidence type="ECO:0000256" key="5">
    <source>
        <dbReference type="ARBA" id="ARBA00022692"/>
    </source>
</evidence>
<feature type="transmembrane region" description="Helical" evidence="12">
    <location>
        <begin position="257"/>
        <end position="277"/>
    </location>
</feature>
<keyword evidence="8 12" id="KW-0406">Ion transport</keyword>
<evidence type="ECO:0000313" key="14">
    <source>
        <dbReference type="Proteomes" id="UP000285567"/>
    </source>
</evidence>
<keyword evidence="3 12" id="KW-0813">Transport</keyword>
<dbReference type="InterPro" id="IPR045861">
    <property type="entry name" value="CorA_cytoplasmic_dom"/>
</dbReference>
<keyword evidence="5 12" id="KW-0812">Transmembrane</keyword>
<dbReference type="PANTHER" id="PTHR46494:SF1">
    <property type="entry name" value="CORA FAMILY METAL ION TRANSPORTER (EUROFUNG)"/>
    <property type="match status" value="1"/>
</dbReference>
<dbReference type="GO" id="GO:0015095">
    <property type="term" value="F:magnesium ion transmembrane transporter activity"/>
    <property type="evidence" value="ECO:0007669"/>
    <property type="project" value="UniProtKB-UniRule"/>
</dbReference>
<dbReference type="Proteomes" id="UP000285567">
    <property type="component" value="Unassembled WGS sequence"/>
</dbReference>